<proteinExistence type="predicted"/>
<organism evidence="2 3">
    <name type="scientific">Aromatoleum bremense</name>
    <dbReference type="NCBI Taxonomy" id="76115"/>
    <lineage>
        <taxon>Bacteria</taxon>
        <taxon>Pseudomonadati</taxon>
        <taxon>Pseudomonadota</taxon>
        <taxon>Betaproteobacteria</taxon>
        <taxon>Rhodocyclales</taxon>
        <taxon>Rhodocyclaceae</taxon>
        <taxon>Aromatoleum</taxon>
    </lineage>
</organism>
<evidence type="ECO:0000313" key="3">
    <source>
        <dbReference type="Proteomes" id="UP000633943"/>
    </source>
</evidence>
<evidence type="ECO:0000259" key="1">
    <source>
        <dbReference type="Pfam" id="PF13986"/>
    </source>
</evidence>
<dbReference type="InterPro" id="IPR025319">
    <property type="entry name" value="DUF4224"/>
</dbReference>
<protein>
    <submittedName>
        <fullName evidence="2">DUF4224 domain-containing protein</fullName>
    </submittedName>
</protein>
<evidence type="ECO:0000313" key="2">
    <source>
        <dbReference type="EMBL" id="NMG16244.1"/>
    </source>
</evidence>
<sequence length="74" mass="8365">MPEHLPLFLTDDEIVELTGRKLRRLQIDQLRRMLVPFHVNALGRPVVTRAALTGAHSARKEAAQQGWAPRVVSE</sequence>
<gene>
    <name evidence="2" type="ORF">GPA24_11955</name>
</gene>
<dbReference type="Pfam" id="PF13986">
    <property type="entry name" value="DUF4224"/>
    <property type="match status" value="1"/>
</dbReference>
<dbReference type="Proteomes" id="UP000633943">
    <property type="component" value="Unassembled WGS sequence"/>
</dbReference>
<keyword evidence="3" id="KW-1185">Reference proteome</keyword>
<accession>A0ABX1NW48</accession>
<feature type="domain" description="DUF4224" evidence="1">
    <location>
        <begin position="8"/>
        <end position="51"/>
    </location>
</feature>
<dbReference type="EMBL" id="WTVP01000031">
    <property type="protein sequence ID" value="NMG16244.1"/>
    <property type="molecule type" value="Genomic_DNA"/>
</dbReference>
<comment type="caution">
    <text evidence="2">The sequence shown here is derived from an EMBL/GenBank/DDBJ whole genome shotgun (WGS) entry which is preliminary data.</text>
</comment>
<name>A0ABX1NW48_9RHOO</name>
<dbReference type="RefSeq" id="WP_169202863.1">
    <property type="nucleotide sequence ID" value="NZ_WTVP01000031.1"/>
</dbReference>
<reference evidence="2 3" key="1">
    <citation type="submission" date="2019-12" db="EMBL/GenBank/DDBJ databases">
        <title>Comparative genomics gives insights into the taxonomy of the Azoarcus-Aromatoleum group and reveals separate origins of nif in the plant-associated Azoarcus and non-plant-associated Aromatoleum sub-groups.</title>
        <authorList>
            <person name="Lafos M."/>
            <person name="Maluk M."/>
            <person name="Batista M."/>
            <person name="Junghare M."/>
            <person name="Carmona M."/>
            <person name="Faoro H."/>
            <person name="Cruz L.M."/>
            <person name="Battistoni F."/>
            <person name="De Souza E."/>
            <person name="Pedrosa F."/>
            <person name="Chen W.-M."/>
            <person name="Poole P.S."/>
            <person name="Dixon R.A."/>
            <person name="James E.K."/>
        </authorList>
    </citation>
    <scope>NUCLEOTIDE SEQUENCE [LARGE SCALE GENOMIC DNA]</scope>
    <source>
        <strain evidence="2 3">PbN1</strain>
    </source>
</reference>